<dbReference type="Pfam" id="PF00400">
    <property type="entry name" value="WD40"/>
    <property type="match status" value="4"/>
</dbReference>
<feature type="region of interest" description="Disordered" evidence="2">
    <location>
        <begin position="369"/>
        <end position="394"/>
    </location>
</feature>
<dbReference type="PANTHER" id="PTHR44525:SF1">
    <property type="entry name" value="WD REPEAT-CONTAINING PROTEIN 27"/>
    <property type="match status" value="1"/>
</dbReference>
<dbReference type="PROSITE" id="PS50294">
    <property type="entry name" value="WD_REPEATS_REGION"/>
    <property type="match status" value="1"/>
</dbReference>
<dbReference type="PROSITE" id="PS50082">
    <property type="entry name" value="WD_REPEATS_2"/>
    <property type="match status" value="3"/>
</dbReference>
<reference evidence="4" key="1">
    <citation type="submission" date="2025-08" db="UniProtKB">
        <authorList>
            <consortium name="RefSeq"/>
        </authorList>
    </citation>
    <scope>IDENTIFICATION</scope>
</reference>
<dbReference type="InterPro" id="IPR036322">
    <property type="entry name" value="WD40_repeat_dom_sf"/>
</dbReference>
<organism evidence="3 4">
    <name type="scientific">Hydra vulgaris</name>
    <name type="common">Hydra</name>
    <name type="synonym">Hydra attenuata</name>
    <dbReference type="NCBI Taxonomy" id="6087"/>
    <lineage>
        <taxon>Eukaryota</taxon>
        <taxon>Metazoa</taxon>
        <taxon>Cnidaria</taxon>
        <taxon>Hydrozoa</taxon>
        <taxon>Hydroidolina</taxon>
        <taxon>Anthoathecata</taxon>
        <taxon>Aplanulata</taxon>
        <taxon>Hydridae</taxon>
        <taxon>Hydra</taxon>
    </lineage>
</organism>
<dbReference type="SUPFAM" id="SSF50978">
    <property type="entry name" value="WD40 repeat-like"/>
    <property type="match status" value="1"/>
</dbReference>
<dbReference type="Gene3D" id="2.130.10.10">
    <property type="entry name" value="YVTN repeat-like/Quinoprotein amine dehydrogenase"/>
    <property type="match status" value="3"/>
</dbReference>
<sequence length="820" mass="91554">MELAYKKQIRFAESLKNTVSCFDNLVAIPSPENARSISLWQVDDNSGECVESSLINNKLINGHPESIDLVCFGNASLTLASACRSAINVWYCDSVPDFKKLAPQNLIKELGRVNFMSFSPDDLMLSICTNTDIWVIEIKFPKHVATFAHNSIVEAADFCKKDSNFLITISKDGTYAIWNLLEKCQVIQSSVICVTGLNSLAMHPFEEFFSVGSVDGTLHVFDASNSKVLHKLDFEALMSKEINSMPRGGYSILSLKYLYKRATLSIENHVQKALEEELYLVAGCSTCILIFNASSMTKLASISFEETNDLYVASCYAVSTYKDHVNIFVLGCFSKCVHVFEASKTSSQIIEKLSVLSLDTLAEKSPLKSEYPQKKLNAPKPDLVQRPGSKVQRPDSQKVLINKPKMHHPVVFNKQIKSSGYSKDKPRTMFQPLVKKPKAKVDFSNKVGPWGMKSEPKNLQKSYPLDCDPPTTFLNDFQLVEGASPVNDVCFSDSGKSIACALGDKNAVLLKLPAMKNEKPFIGHDKAVNSVCISHANNLIITSSADQTVKLWFPGHSEPILNISHYKNSLSEEKISHDPNNQPFCKGIGGAIFYFNDKFILLSHGNSLCLYKYNIDSSKDDLKRYLNNNRYKLVHDFNMGDVQVISSFSAMNSFYSYLVLASCSNRDIFVYDMNVGQIRQTIKDAHTRLIHSLKQNQGSVAVTQASEAYDLFVTAASTDGVKLWDLRLSRCVRKFEGHINRSQKIGLSFSPCSKYIAVGSEDRSVYIYDIRSSSYLHRLGGHSDVVTAVAFHPVNPMIACGSRSGQLRFYINELFMSQKE</sequence>
<dbReference type="InterPro" id="IPR001680">
    <property type="entry name" value="WD40_rpt"/>
</dbReference>
<dbReference type="InterPro" id="IPR042411">
    <property type="entry name" value="WDR27"/>
</dbReference>
<name>A0ABM4CGP8_HYDVU</name>
<dbReference type="Proteomes" id="UP001652625">
    <property type="component" value="Chromosome 09"/>
</dbReference>
<evidence type="ECO:0000313" key="3">
    <source>
        <dbReference type="Proteomes" id="UP001652625"/>
    </source>
</evidence>
<dbReference type="PANTHER" id="PTHR44525">
    <property type="entry name" value="WD REPEAT-CONTAINING PROTEIN 27"/>
    <property type="match status" value="1"/>
</dbReference>
<proteinExistence type="predicted"/>
<evidence type="ECO:0000256" key="1">
    <source>
        <dbReference type="PROSITE-ProRule" id="PRU00221"/>
    </source>
</evidence>
<accession>A0ABM4CGP8</accession>
<evidence type="ECO:0000256" key="2">
    <source>
        <dbReference type="SAM" id="MobiDB-lite"/>
    </source>
</evidence>
<feature type="repeat" description="WD" evidence="1">
    <location>
        <begin position="747"/>
        <end position="778"/>
    </location>
</feature>
<dbReference type="SUPFAM" id="SSF82171">
    <property type="entry name" value="DPP6 N-terminal domain-like"/>
    <property type="match status" value="1"/>
</dbReference>
<keyword evidence="1" id="KW-0853">WD repeat</keyword>
<feature type="repeat" description="WD" evidence="1">
    <location>
        <begin position="779"/>
        <end position="810"/>
    </location>
</feature>
<dbReference type="SMART" id="SM00320">
    <property type="entry name" value="WD40"/>
    <property type="match status" value="10"/>
</dbReference>
<feature type="repeat" description="WD" evidence="1">
    <location>
        <begin position="521"/>
        <end position="552"/>
    </location>
</feature>
<dbReference type="RefSeq" id="XP_065660897.1">
    <property type="nucleotide sequence ID" value="XM_065804825.1"/>
</dbReference>
<gene>
    <name evidence="4" type="primary">LOC100197286</name>
</gene>
<keyword evidence="3" id="KW-1185">Reference proteome</keyword>
<dbReference type="InterPro" id="IPR015943">
    <property type="entry name" value="WD40/YVTN_repeat-like_dom_sf"/>
</dbReference>
<evidence type="ECO:0000313" key="4">
    <source>
        <dbReference type="RefSeq" id="XP_065660897.1"/>
    </source>
</evidence>
<dbReference type="GeneID" id="100197286"/>
<protein>
    <submittedName>
        <fullName evidence="4">WD repeat-containing protein 27 isoform X2</fullName>
    </submittedName>
</protein>